<feature type="chain" id="PRO_5028891390" evidence="16">
    <location>
        <begin position="32"/>
        <end position="813"/>
    </location>
</feature>
<organism evidence="18 19">
    <name type="scientific">Achromobacter deleyi</name>
    <dbReference type="NCBI Taxonomy" id="1353891"/>
    <lineage>
        <taxon>Bacteria</taxon>
        <taxon>Pseudomonadati</taxon>
        <taxon>Pseudomonadota</taxon>
        <taxon>Betaproteobacteria</taxon>
        <taxon>Burkholderiales</taxon>
        <taxon>Alcaligenaceae</taxon>
        <taxon>Achromobacter</taxon>
    </lineage>
</organism>
<evidence type="ECO:0000256" key="14">
    <source>
        <dbReference type="PROSITE-ProRule" id="PRU01360"/>
    </source>
</evidence>
<sequence>MPPRFPRLRARASRRALCGARAFALPLAALAAPVLAQTSAAPVAVAIEPGPLSAALSAYAARAGVLLSFDPALTRDLRTAGLNGRYGFEEGLRKLLDGSGLEPLRRTDGGYTLRRQPQADVTALPAVTVTGSRDGDAVSEGTGSYTTRAASSATRMDLSLRETPQSVSVVTRQQMDDQNLTTLDDVLRQTPGVVADKQDERVTITSRGFAMNTMIDGVPTFAFKTPAAEVGMINTVIYDRIEVVRGAAGLLNGVGEPGGSINLIRKRPTGEFAGHVTAGAGRWNNYNLEMDLGGPLNSSGSVRGRAIASRTAGDSFIDKRKRSDDVFYGILEADITPNTLLSVGFEHQKTAIDGANFGQAPLFYSDGTRTDFPRSFNPGTPWSQWDMYSDKIFVTLDHRFDNGWRIKMDASRLKNERRAVWGYLFEYFPVEQNGDSTIEIRKNPANSTNKSFDLYATGPFQAFGREHQASLGVSVNDYTSELNLDSANPNGWDRRPLNFYQLQNFPKPSQFYTFYNTFLDAKETAVYGSARLKIAEPLSFVLGGRATWYEEKSKSYNGPANLWTTNPTAKANGEFTPYAGTVLDLNDTFSAYASYTRIFIPRTERDAANALLPPQTGKNYELGLKGEHLDGKLNTSFAVFRTQEANVPVEDPSGTPLPDGSTPYRSVAGARSKGFEVTVAGEVARGLQLMGGYTYFAKRDNEGVLLLPNYPERLFRVAASYRLPGAWSKLTVGASVNYQSGIYYDESSGLGRATQGGVTLLGLMARYEFSRQVAASINIDNLTDKRYYSGLGGYNGYNYGTPRNVWMKVSYKF</sequence>
<comment type="subcellular location">
    <subcellularLocation>
        <location evidence="1 14">Cell outer membrane</location>
        <topology evidence="1 14">Multi-pass membrane protein</topology>
    </subcellularLocation>
</comment>
<evidence type="ECO:0000256" key="3">
    <source>
        <dbReference type="ARBA" id="ARBA00022448"/>
    </source>
</evidence>
<dbReference type="InterPro" id="IPR037066">
    <property type="entry name" value="Plug_dom_sf"/>
</dbReference>
<dbReference type="CDD" id="cd01347">
    <property type="entry name" value="ligand_gated_channel"/>
    <property type="match status" value="1"/>
</dbReference>
<dbReference type="Pfam" id="PF07715">
    <property type="entry name" value="Plug"/>
    <property type="match status" value="1"/>
</dbReference>
<keyword evidence="13 14" id="KW-0998">Cell outer membrane</keyword>
<evidence type="ECO:0000313" key="19">
    <source>
        <dbReference type="Proteomes" id="UP000494111"/>
    </source>
</evidence>
<evidence type="ECO:0000256" key="10">
    <source>
        <dbReference type="ARBA" id="ARBA00023077"/>
    </source>
</evidence>
<dbReference type="Proteomes" id="UP000494111">
    <property type="component" value="Unassembled WGS sequence"/>
</dbReference>
<dbReference type="GO" id="GO:0038023">
    <property type="term" value="F:signaling receptor activity"/>
    <property type="evidence" value="ECO:0007669"/>
    <property type="project" value="InterPro"/>
</dbReference>
<evidence type="ECO:0000256" key="16">
    <source>
        <dbReference type="SAM" id="SignalP"/>
    </source>
</evidence>
<evidence type="ECO:0000256" key="1">
    <source>
        <dbReference type="ARBA" id="ARBA00004571"/>
    </source>
</evidence>
<evidence type="ECO:0000256" key="13">
    <source>
        <dbReference type="ARBA" id="ARBA00023237"/>
    </source>
</evidence>
<dbReference type="GO" id="GO:0009279">
    <property type="term" value="C:cell outer membrane"/>
    <property type="evidence" value="ECO:0007669"/>
    <property type="project" value="UniProtKB-SubCell"/>
</dbReference>
<evidence type="ECO:0000256" key="11">
    <source>
        <dbReference type="ARBA" id="ARBA00023136"/>
    </source>
</evidence>
<keyword evidence="10 15" id="KW-0798">TonB box</keyword>
<evidence type="ECO:0000256" key="6">
    <source>
        <dbReference type="ARBA" id="ARBA00022692"/>
    </source>
</evidence>
<dbReference type="PANTHER" id="PTHR32552:SF74">
    <property type="entry name" value="HYDROXAMATE SIDEROPHORE RECEPTOR FHUE"/>
    <property type="match status" value="1"/>
</dbReference>
<dbReference type="RefSeq" id="WP_175216320.1">
    <property type="nucleotide sequence ID" value="NZ_CADIJO010000001.1"/>
</dbReference>
<dbReference type="InterPro" id="IPR039426">
    <property type="entry name" value="TonB-dep_rcpt-like"/>
</dbReference>
<keyword evidence="12 18" id="KW-0675">Receptor</keyword>
<dbReference type="InterPro" id="IPR036942">
    <property type="entry name" value="Beta-barrel_TonB_sf"/>
</dbReference>
<dbReference type="NCBIfam" id="TIGR01783">
    <property type="entry name" value="TonB-siderophor"/>
    <property type="match status" value="1"/>
</dbReference>
<keyword evidence="4 14" id="KW-1134">Transmembrane beta strand</keyword>
<evidence type="ECO:0000313" key="18">
    <source>
        <dbReference type="EMBL" id="CAB3652169.1"/>
    </source>
</evidence>
<dbReference type="EMBL" id="CADIJO010000001">
    <property type="protein sequence ID" value="CAB3652169.1"/>
    <property type="molecule type" value="Genomic_DNA"/>
</dbReference>
<proteinExistence type="inferred from homology"/>
<dbReference type="AlphaFoldDB" id="A0A6S6YYM9"/>
<dbReference type="GO" id="GO:0015344">
    <property type="term" value="F:siderophore uptake transmembrane transporter activity"/>
    <property type="evidence" value="ECO:0007669"/>
    <property type="project" value="TreeGrafter"/>
</dbReference>
<feature type="signal peptide" evidence="16">
    <location>
        <begin position="1"/>
        <end position="31"/>
    </location>
</feature>
<keyword evidence="3 14" id="KW-0813">Transport</keyword>
<keyword evidence="5" id="KW-0410">Iron transport</keyword>
<evidence type="ECO:0000256" key="9">
    <source>
        <dbReference type="ARBA" id="ARBA00023065"/>
    </source>
</evidence>
<dbReference type="SUPFAM" id="SSF56935">
    <property type="entry name" value="Porins"/>
    <property type="match status" value="1"/>
</dbReference>
<keyword evidence="8" id="KW-0408">Iron</keyword>
<dbReference type="PROSITE" id="PS52016">
    <property type="entry name" value="TONB_DEPENDENT_REC_3"/>
    <property type="match status" value="1"/>
</dbReference>
<dbReference type="SMART" id="SM00965">
    <property type="entry name" value="STN"/>
    <property type="match status" value="1"/>
</dbReference>
<comment type="similarity">
    <text evidence="2 14 15">Belongs to the TonB-dependent receptor family.</text>
</comment>
<dbReference type="Gene3D" id="3.55.50.30">
    <property type="match status" value="1"/>
</dbReference>
<dbReference type="FunFam" id="2.170.130.10:FF:000010">
    <property type="entry name" value="Ferripyoverdine receptor"/>
    <property type="match status" value="1"/>
</dbReference>
<protein>
    <submittedName>
        <fullName evidence="18">Ferripyoverdine receptor</fullName>
    </submittedName>
</protein>
<dbReference type="PANTHER" id="PTHR32552">
    <property type="entry name" value="FERRICHROME IRON RECEPTOR-RELATED"/>
    <property type="match status" value="1"/>
</dbReference>
<evidence type="ECO:0000256" key="12">
    <source>
        <dbReference type="ARBA" id="ARBA00023170"/>
    </source>
</evidence>
<dbReference type="InterPro" id="IPR000531">
    <property type="entry name" value="Beta-barrel_TonB"/>
</dbReference>
<evidence type="ECO:0000256" key="4">
    <source>
        <dbReference type="ARBA" id="ARBA00022452"/>
    </source>
</evidence>
<reference evidence="18 19" key="1">
    <citation type="submission" date="2020-04" db="EMBL/GenBank/DDBJ databases">
        <authorList>
            <person name="De Canck E."/>
        </authorList>
    </citation>
    <scope>NUCLEOTIDE SEQUENCE [LARGE SCALE GENOMIC DNA]</scope>
    <source>
        <strain evidence="18 19">LMG 3458</strain>
    </source>
</reference>
<name>A0A6S6YYM9_9BURK</name>
<gene>
    <name evidence="18" type="primary">fpvA_1</name>
    <name evidence="18" type="ORF">LMG3458_00127</name>
</gene>
<evidence type="ECO:0000256" key="5">
    <source>
        <dbReference type="ARBA" id="ARBA00022496"/>
    </source>
</evidence>
<dbReference type="Gene3D" id="2.40.170.20">
    <property type="entry name" value="TonB-dependent receptor, beta-barrel domain"/>
    <property type="match status" value="1"/>
</dbReference>
<dbReference type="GO" id="GO:0015891">
    <property type="term" value="P:siderophore transport"/>
    <property type="evidence" value="ECO:0007669"/>
    <property type="project" value="InterPro"/>
</dbReference>
<dbReference type="Pfam" id="PF07660">
    <property type="entry name" value="STN"/>
    <property type="match status" value="1"/>
</dbReference>
<evidence type="ECO:0000256" key="15">
    <source>
        <dbReference type="RuleBase" id="RU003357"/>
    </source>
</evidence>
<dbReference type="InterPro" id="IPR012910">
    <property type="entry name" value="Plug_dom"/>
</dbReference>
<evidence type="ECO:0000256" key="8">
    <source>
        <dbReference type="ARBA" id="ARBA00023004"/>
    </source>
</evidence>
<keyword evidence="7 16" id="KW-0732">Signal</keyword>
<feature type="domain" description="Secretin/TonB short N-terminal" evidence="17">
    <location>
        <begin position="65"/>
        <end position="116"/>
    </location>
</feature>
<dbReference type="InterPro" id="IPR010105">
    <property type="entry name" value="TonB_sidphr_rcpt"/>
</dbReference>
<accession>A0A6S6YYM9</accession>
<dbReference type="InterPro" id="IPR011662">
    <property type="entry name" value="Secretin/TonB_short_N"/>
</dbReference>
<keyword evidence="6 14" id="KW-0812">Transmembrane</keyword>
<evidence type="ECO:0000256" key="7">
    <source>
        <dbReference type="ARBA" id="ARBA00022729"/>
    </source>
</evidence>
<evidence type="ECO:0000256" key="2">
    <source>
        <dbReference type="ARBA" id="ARBA00009810"/>
    </source>
</evidence>
<dbReference type="Pfam" id="PF00593">
    <property type="entry name" value="TonB_dep_Rec_b-barrel"/>
    <property type="match status" value="1"/>
</dbReference>
<evidence type="ECO:0000259" key="17">
    <source>
        <dbReference type="SMART" id="SM00965"/>
    </source>
</evidence>
<keyword evidence="9" id="KW-0406">Ion transport</keyword>
<keyword evidence="11 14" id="KW-0472">Membrane</keyword>
<dbReference type="Gene3D" id="2.170.130.10">
    <property type="entry name" value="TonB-dependent receptor, plug domain"/>
    <property type="match status" value="1"/>
</dbReference>